<protein>
    <submittedName>
        <fullName evidence="7">ABC-2 type transport system ATP-binding protein</fullName>
    </submittedName>
</protein>
<dbReference type="PANTHER" id="PTHR42711">
    <property type="entry name" value="ABC TRANSPORTER ATP-BINDING PROTEIN"/>
    <property type="match status" value="1"/>
</dbReference>
<dbReference type="InterPro" id="IPR017871">
    <property type="entry name" value="ABC_transporter-like_CS"/>
</dbReference>
<accession>A0A841R817</accession>
<gene>
    <name evidence="7" type="ORF">HNR50_001671</name>
</gene>
<dbReference type="AlphaFoldDB" id="A0A841R817"/>
<dbReference type="Proteomes" id="UP000587760">
    <property type="component" value="Unassembled WGS sequence"/>
</dbReference>
<dbReference type="InterPro" id="IPR003439">
    <property type="entry name" value="ABC_transporter-like_ATP-bd"/>
</dbReference>
<dbReference type="PROSITE" id="PS50893">
    <property type="entry name" value="ABC_TRANSPORTER_2"/>
    <property type="match status" value="1"/>
</dbReference>
<dbReference type="InterPro" id="IPR027417">
    <property type="entry name" value="P-loop_NTPase"/>
</dbReference>
<keyword evidence="5 7" id="KW-0067">ATP-binding</keyword>
<dbReference type="Gene3D" id="3.40.50.300">
    <property type="entry name" value="P-loop containing nucleotide triphosphate hydrolases"/>
    <property type="match status" value="1"/>
</dbReference>
<organism evidence="7 8">
    <name type="scientific">Spirochaeta isovalerica</name>
    <dbReference type="NCBI Taxonomy" id="150"/>
    <lineage>
        <taxon>Bacteria</taxon>
        <taxon>Pseudomonadati</taxon>
        <taxon>Spirochaetota</taxon>
        <taxon>Spirochaetia</taxon>
        <taxon>Spirochaetales</taxon>
        <taxon>Spirochaetaceae</taxon>
        <taxon>Spirochaeta</taxon>
    </lineage>
</organism>
<keyword evidence="4" id="KW-0547">Nucleotide-binding</keyword>
<name>A0A841R817_9SPIO</name>
<evidence type="ECO:0000313" key="8">
    <source>
        <dbReference type="Proteomes" id="UP000587760"/>
    </source>
</evidence>
<evidence type="ECO:0000256" key="1">
    <source>
        <dbReference type="ARBA" id="ARBA00005417"/>
    </source>
</evidence>
<keyword evidence="8" id="KW-1185">Reference proteome</keyword>
<dbReference type="PROSITE" id="PS00211">
    <property type="entry name" value="ABC_TRANSPORTER_1"/>
    <property type="match status" value="1"/>
</dbReference>
<dbReference type="RefSeq" id="WP_184745763.1">
    <property type="nucleotide sequence ID" value="NZ_JACHGJ010000002.1"/>
</dbReference>
<evidence type="ECO:0000256" key="4">
    <source>
        <dbReference type="ARBA" id="ARBA00022741"/>
    </source>
</evidence>
<evidence type="ECO:0000313" key="7">
    <source>
        <dbReference type="EMBL" id="MBB6480013.1"/>
    </source>
</evidence>
<evidence type="ECO:0000256" key="2">
    <source>
        <dbReference type="ARBA" id="ARBA00022448"/>
    </source>
</evidence>
<dbReference type="SUPFAM" id="SSF52540">
    <property type="entry name" value="P-loop containing nucleoside triphosphate hydrolases"/>
    <property type="match status" value="1"/>
</dbReference>
<comment type="similarity">
    <text evidence="1">Belongs to the ABC transporter superfamily.</text>
</comment>
<comment type="caution">
    <text evidence="7">The sequence shown here is derived from an EMBL/GenBank/DDBJ whole genome shotgun (WGS) entry which is preliminary data.</text>
</comment>
<dbReference type="CDD" id="cd03263">
    <property type="entry name" value="ABC_subfamily_A"/>
    <property type="match status" value="1"/>
</dbReference>
<evidence type="ECO:0000256" key="3">
    <source>
        <dbReference type="ARBA" id="ARBA00022458"/>
    </source>
</evidence>
<proteinExistence type="inferred from homology"/>
<dbReference type="GO" id="GO:0016887">
    <property type="term" value="F:ATP hydrolysis activity"/>
    <property type="evidence" value="ECO:0007669"/>
    <property type="project" value="InterPro"/>
</dbReference>
<dbReference type="GO" id="GO:0005524">
    <property type="term" value="F:ATP binding"/>
    <property type="evidence" value="ECO:0007669"/>
    <property type="project" value="UniProtKB-KW"/>
</dbReference>
<dbReference type="InterPro" id="IPR003593">
    <property type="entry name" value="AAA+_ATPase"/>
</dbReference>
<keyword evidence="3" id="KW-0536">Nodulation</keyword>
<dbReference type="PANTHER" id="PTHR42711:SF5">
    <property type="entry name" value="ABC TRANSPORTER ATP-BINDING PROTEIN NATA"/>
    <property type="match status" value="1"/>
</dbReference>
<dbReference type="Pfam" id="PF00005">
    <property type="entry name" value="ABC_tran"/>
    <property type="match status" value="1"/>
</dbReference>
<sequence length="291" mass="32604">MSTIMRIENLRKNYGNVQAVQDISFSIDEGICFGLLGPNGAGKTTTIEMMEGILTPTSGRIYFRDSEIDHHFKKKVGIQFQNTALPEFITVKETLEMFRALYPDPRSLDEVVEICSLSDILNRDNRKLSGGQRQRMLLGLAIIPRPEMVFLDEPTTGLDPQARRNFWQLIENIKSEKTTVLLTTHYMEEAEILCDRIAIMDHGKLLEIDSPDKLLESHFDGALVRLPHGGAEPGGIEGSEVKGEFLEISTANLDRTMKDLLASGLNLEGLSIKKPNLEDLFLKLTGESLRS</sequence>
<keyword evidence="2" id="KW-0813">Transport</keyword>
<dbReference type="SMART" id="SM00382">
    <property type="entry name" value="AAA"/>
    <property type="match status" value="1"/>
</dbReference>
<dbReference type="InterPro" id="IPR050763">
    <property type="entry name" value="ABC_transporter_ATP-binding"/>
</dbReference>
<dbReference type="EMBL" id="JACHGJ010000002">
    <property type="protein sequence ID" value="MBB6480013.1"/>
    <property type="molecule type" value="Genomic_DNA"/>
</dbReference>
<evidence type="ECO:0000259" key="6">
    <source>
        <dbReference type="PROSITE" id="PS50893"/>
    </source>
</evidence>
<feature type="domain" description="ABC transporter" evidence="6">
    <location>
        <begin position="5"/>
        <end position="227"/>
    </location>
</feature>
<evidence type="ECO:0000256" key="5">
    <source>
        <dbReference type="ARBA" id="ARBA00022840"/>
    </source>
</evidence>
<reference evidence="7 8" key="1">
    <citation type="submission" date="2020-08" db="EMBL/GenBank/DDBJ databases">
        <title>Genomic Encyclopedia of Type Strains, Phase IV (KMG-IV): sequencing the most valuable type-strain genomes for metagenomic binning, comparative biology and taxonomic classification.</title>
        <authorList>
            <person name="Goeker M."/>
        </authorList>
    </citation>
    <scope>NUCLEOTIDE SEQUENCE [LARGE SCALE GENOMIC DNA]</scope>
    <source>
        <strain evidence="7 8">DSM 2461</strain>
    </source>
</reference>